<dbReference type="GO" id="GO:0071973">
    <property type="term" value="P:bacterial-type flagellum-dependent cell motility"/>
    <property type="evidence" value="ECO:0007669"/>
    <property type="project" value="TreeGrafter"/>
</dbReference>
<evidence type="ECO:0000259" key="7">
    <source>
        <dbReference type="Pfam" id="PF07195"/>
    </source>
</evidence>
<accession>A0A660LDS9</accession>
<evidence type="ECO:0000256" key="5">
    <source>
        <dbReference type="RuleBase" id="RU362066"/>
    </source>
</evidence>
<keyword evidence="8" id="KW-0966">Cell projection</keyword>
<feature type="domain" description="Flagellar hook-associated protein 2 C-terminal" evidence="7">
    <location>
        <begin position="216"/>
        <end position="454"/>
    </location>
</feature>
<evidence type="ECO:0000259" key="6">
    <source>
        <dbReference type="Pfam" id="PF02465"/>
    </source>
</evidence>
<protein>
    <recommendedName>
        <fullName evidence="5">Flagellar hook-associated protein 2</fullName>
        <shortName evidence="5">HAP2</shortName>
    </recommendedName>
    <alternativeName>
        <fullName evidence="5">Flagellar cap protein</fullName>
    </alternativeName>
</protein>
<dbReference type="InterPro" id="IPR010809">
    <property type="entry name" value="FliD_C"/>
</dbReference>
<dbReference type="Pfam" id="PF07196">
    <property type="entry name" value="Flagellin_IN"/>
    <property type="match status" value="1"/>
</dbReference>
<reference evidence="8 9" key="1">
    <citation type="submission" date="2018-10" db="EMBL/GenBank/DDBJ databases">
        <title>Genomic Encyclopedia of Archaeal and Bacterial Type Strains, Phase II (KMG-II): from individual species to whole genera.</title>
        <authorList>
            <person name="Goeker M."/>
        </authorList>
    </citation>
    <scope>NUCLEOTIDE SEQUENCE [LARGE SCALE GENOMIC DNA]</scope>
    <source>
        <strain evidence="8 9">DSM 14954</strain>
    </source>
</reference>
<proteinExistence type="inferred from homology"/>
<dbReference type="GO" id="GO:0007155">
    <property type="term" value="P:cell adhesion"/>
    <property type="evidence" value="ECO:0007669"/>
    <property type="project" value="InterPro"/>
</dbReference>
<comment type="subcellular location">
    <subcellularLocation>
        <location evidence="5">Secreted</location>
    </subcellularLocation>
    <subcellularLocation>
        <location evidence="5">Bacterial flagellum</location>
    </subcellularLocation>
</comment>
<keyword evidence="9" id="KW-1185">Reference proteome</keyword>
<keyword evidence="4 5" id="KW-0975">Bacterial flagellum</keyword>
<feature type="coiled-coil region" evidence="5">
    <location>
        <begin position="419"/>
        <end position="450"/>
    </location>
</feature>
<dbReference type="AlphaFoldDB" id="A0A660LDS9"/>
<keyword evidence="5" id="KW-0964">Secreted</keyword>
<name>A0A660LDS9_9ACTN</name>
<dbReference type="PANTHER" id="PTHR30288">
    <property type="entry name" value="FLAGELLAR CAP/ASSEMBLY PROTEIN FLID"/>
    <property type="match status" value="1"/>
</dbReference>
<comment type="caution">
    <text evidence="8">The sequence shown here is derived from an EMBL/GenBank/DDBJ whole genome shotgun (WGS) entry which is preliminary data.</text>
</comment>
<comment type="subunit">
    <text evidence="2 5">Homopentamer.</text>
</comment>
<dbReference type="InterPro" id="IPR010810">
    <property type="entry name" value="Flagellin_hook_IN_motif"/>
</dbReference>
<organism evidence="8 9">
    <name type="scientific">Solirubrobacter pauli</name>
    <dbReference type="NCBI Taxonomy" id="166793"/>
    <lineage>
        <taxon>Bacteria</taxon>
        <taxon>Bacillati</taxon>
        <taxon>Actinomycetota</taxon>
        <taxon>Thermoleophilia</taxon>
        <taxon>Solirubrobacterales</taxon>
        <taxon>Solirubrobacteraceae</taxon>
        <taxon>Solirubrobacter</taxon>
    </lineage>
</organism>
<dbReference type="Pfam" id="PF02465">
    <property type="entry name" value="FliD_N"/>
    <property type="match status" value="1"/>
</dbReference>
<evidence type="ECO:0000313" key="8">
    <source>
        <dbReference type="EMBL" id="RKQ92405.1"/>
    </source>
</evidence>
<sequence>MPISLTGMASGLDTESIISQLMQLEQTKVTAVQKRQTQVTQHKNDLQAIKTKLDAVKTAANDLSSASLWKPVQTTASSDPTKIDVTVLGGAGIGGNSIEVSRLASSAQHGFNYTAGANAGKLTFYYGNDPNAAGNSKIDIDVPANATLQDVATAINAKDGAPVYAAVVKNGTTEQIVFSSRKTGANSDFSVDTSQLGAGSALAEDPAYTRTGATLNAAIKVNGGAEINPESNILENIIPGVRVSLKGITSSPVTVTTTQPAVNTEDIAKKVTALVDAYNAVVTATRSELTEKRVPTATTTSDLQKGQLFGDTGMASMLNSLKETMTKAISGLGLTGLSDLGIGVPKAGTNSEDARAGKLTVDQEKLKAAIANDYTKVKELFSGQGATKGLSAVIADYVGTQTGTNGIITGRMKTDDTTLKGFTDQITKLNERMEVEQKRLKAQFAAMEKALSNSQTQQAWLTSQIATLP</sequence>
<dbReference type="GO" id="GO:0009424">
    <property type="term" value="C:bacterial-type flagellum hook"/>
    <property type="evidence" value="ECO:0007669"/>
    <property type="project" value="UniProtKB-UniRule"/>
</dbReference>
<dbReference type="GO" id="GO:0009421">
    <property type="term" value="C:bacterial-type flagellum filament cap"/>
    <property type="evidence" value="ECO:0007669"/>
    <property type="project" value="InterPro"/>
</dbReference>
<comment type="similarity">
    <text evidence="1 5">Belongs to the FliD family.</text>
</comment>
<dbReference type="GO" id="GO:0005576">
    <property type="term" value="C:extracellular region"/>
    <property type="evidence" value="ECO:0007669"/>
    <property type="project" value="UniProtKB-SubCell"/>
</dbReference>
<evidence type="ECO:0000313" key="9">
    <source>
        <dbReference type="Proteomes" id="UP000278962"/>
    </source>
</evidence>
<comment type="function">
    <text evidence="5">Required for morphogenesis and for the elongation of the flagellar filament by facilitating polymerization of the flagellin monomers at the tip of growing filament. Forms a capping structure, which prevents flagellin subunits (transported through the central channel of the flagellum) from leaking out without polymerization at the distal end.</text>
</comment>
<keyword evidence="8" id="KW-0969">Cilium</keyword>
<dbReference type="Proteomes" id="UP000278962">
    <property type="component" value="Unassembled WGS sequence"/>
</dbReference>
<dbReference type="EMBL" id="RBIL01000001">
    <property type="protein sequence ID" value="RKQ92405.1"/>
    <property type="molecule type" value="Genomic_DNA"/>
</dbReference>
<dbReference type="RefSeq" id="WP_121250103.1">
    <property type="nucleotide sequence ID" value="NZ_RBIL01000001.1"/>
</dbReference>
<evidence type="ECO:0000256" key="1">
    <source>
        <dbReference type="ARBA" id="ARBA00009764"/>
    </source>
</evidence>
<evidence type="ECO:0000256" key="2">
    <source>
        <dbReference type="ARBA" id="ARBA00011255"/>
    </source>
</evidence>
<dbReference type="PANTHER" id="PTHR30288:SF0">
    <property type="entry name" value="FLAGELLAR HOOK-ASSOCIATED PROTEIN 2"/>
    <property type="match status" value="1"/>
</dbReference>
<dbReference type="InterPro" id="IPR040026">
    <property type="entry name" value="FliD"/>
</dbReference>
<dbReference type="Pfam" id="PF07195">
    <property type="entry name" value="FliD_C"/>
    <property type="match status" value="1"/>
</dbReference>
<dbReference type="InterPro" id="IPR003481">
    <property type="entry name" value="FliD_N"/>
</dbReference>
<feature type="domain" description="Flagellar hook-associated protein 2 N-terminal" evidence="6">
    <location>
        <begin position="10"/>
        <end position="106"/>
    </location>
</feature>
<keyword evidence="3 5" id="KW-0175">Coiled coil</keyword>
<evidence type="ECO:0000256" key="4">
    <source>
        <dbReference type="ARBA" id="ARBA00023143"/>
    </source>
</evidence>
<dbReference type="OrthoDB" id="5241527at2"/>
<evidence type="ECO:0000256" key="3">
    <source>
        <dbReference type="ARBA" id="ARBA00023054"/>
    </source>
</evidence>
<gene>
    <name evidence="8" type="ORF">C8N24_2251</name>
</gene>
<keyword evidence="8" id="KW-0282">Flagellum</keyword>